<sequence length="131" mass="14580">MDKEAGGIEQVARDIGVAREAKHGGAQQFPDPRMIRPRAFSSPPSSCDRTKAEMHARCVAYMWLHRAWGALDMWLHRANEPDLRSTRCRRGRGRGFADDGPSCSVCHAATRCPLSPLSSPPIRQHGHHTVE</sequence>
<dbReference type="EMBL" id="CM000880">
    <property type="protein sequence ID" value="PNT75753.1"/>
    <property type="molecule type" value="Genomic_DNA"/>
</dbReference>
<dbReference type="EMBL" id="CM000880">
    <property type="protein sequence ID" value="PNT75751.1"/>
    <property type="molecule type" value="Genomic_DNA"/>
</dbReference>
<dbReference type="ExpressionAtlas" id="A0A2K2DN91">
    <property type="expression patterns" value="baseline and differential"/>
</dbReference>
<evidence type="ECO:0000313" key="2">
    <source>
        <dbReference type="EMBL" id="PNT75751.1"/>
    </source>
</evidence>
<dbReference type="AlphaFoldDB" id="A0A2K2DN91"/>
<reference evidence="2 3" key="1">
    <citation type="journal article" date="2010" name="Nature">
        <title>Genome sequencing and analysis of the model grass Brachypodium distachyon.</title>
        <authorList>
            <consortium name="International Brachypodium Initiative"/>
        </authorList>
    </citation>
    <scope>NUCLEOTIDE SEQUENCE [LARGE SCALE GENOMIC DNA]</scope>
    <source>
        <strain evidence="2 3">Bd21</strain>
    </source>
</reference>
<reference evidence="2" key="2">
    <citation type="submission" date="2017-06" db="EMBL/GenBank/DDBJ databases">
        <title>WGS assembly of Brachypodium distachyon.</title>
        <authorList>
            <consortium name="The International Brachypodium Initiative"/>
            <person name="Lucas S."/>
            <person name="Harmon-Smith M."/>
            <person name="Lail K."/>
            <person name="Tice H."/>
            <person name="Grimwood J."/>
            <person name="Bruce D."/>
            <person name="Barry K."/>
            <person name="Shu S."/>
            <person name="Lindquist E."/>
            <person name="Wang M."/>
            <person name="Pitluck S."/>
            <person name="Vogel J.P."/>
            <person name="Garvin D.F."/>
            <person name="Mockler T.C."/>
            <person name="Schmutz J."/>
            <person name="Rokhsar D."/>
            <person name="Bevan M.W."/>
        </authorList>
    </citation>
    <scope>NUCLEOTIDE SEQUENCE</scope>
    <source>
        <strain evidence="2">Bd21</strain>
    </source>
</reference>
<dbReference type="EnsemblPlants" id="PNT75752">
    <property type="protein sequence ID" value="PNT75752"/>
    <property type="gene ID" value="BRADI_1g37646v3"/>
</dbReference>
<evidence type="ECO:0000313" key="3">
    <source>
        <dbReference type="EnsemblPlants" id="PNT75751"/>
    </source>
</evidence>
<dbReference type="Proteomes" id="UP000008810">
    <property type="component" value="Chromosome 1"/>
</dbReference>
<keyword evidence="4" id="KW-1185">Reference proteome</keyword>
<reference evidence="3" key="3">
    <citation type="submission" date="2018-08" db="UniProtKB">
        <authorList>
            <consortium name="EnsemblPlants"/>
        </authorList>
    </citation>
    <scope>IDENTIFICATION</scope>
    <source>
        <strain evidence="3">cv. Bd21</strain>
    </source>
</reference>
<evidence type="ECO:0000313" key="4">
    <source>
        <dbReference type="Proteomes" id="UP000008810"/>
    </source>
</evidence>
<name>A0A2K2DN91_BRADI</name>
<dbReference type="Gramene" id="PNT75751">
    <property type="protein sequence ID" value="PNT75751"/>
    <property type="gene ID" value="BRADI_1g37646v3"/>
</dbReference>
<protein>
    <submittedName>
        <fullName evidence="2 3">Uncharacterized protein</fullName>
    </submittedName>
</protein>
<accession>A0A2K2DN91</accession>
<dbReference type="InParanoid" id="A0A2K2DN91"/>
<proteinExistence type="predicted"/>
<dbReference type="EMBL" id="CM000880">
    <property type="protein sequence ID" value="PNT75752.1"/>
    <property type="molecule type" value="Genomic_DNA"/>
</dbReference>
<evidence type="ECO:0000256" key="1">
    <source>
        <dbReference type="SAM" id="MobiDB-lite"/>
    </source>
</evidence>
<dbReference type="Gramene" id="PNT75753">
    <property type="protein sequence ID" value="PNT75753"/>
    <property type="gene ID" value="BRADI_1g37646v3"/>
</dbReference>
<organism evidence="2">
    <name type="scientific">Brachypodium distachyon</name>
    <name type="common">Purple false brome</name>
    <name type="synonym">Trachynia distachya</name>
    <dbReference type="NCBI Taxonomy" id="15368"/>
    <lineage>
        <taxon>Eukaryota</taxon>
        <taxon>Viridiplantae</taxon>
        <taxon>Streptophyta</taxon>
        <taxon>Embryophyta</taxon>
        <taxon>Tracheophyta</taxon>
        <taxon>Spermatophyta</taxon>
        <taxon>Magnoliopsida</taxon>
        <taxon>Liliopsida</taxon>
        <taxon>Poales</taxon>
        <taxon>Poaceae</taxon>
        <taxon>BOP clade</taxon>
        <taxon>Pooideae</taxon>
        <taxon>Stipodae</taxon>
        <taxon>Brachypodieae</taxon>
        <taxon>Brachypodium</taxon>
    </lineage>
</organism>
<dbReference type="Gramene" id="PNT75752">
    <property type="protein sequence ID" value="PNT75752"/>
    <property type="gene ID" value="BRADI_1g37646v3"/>
</dbReference>
<dbReference type="EnsemblPlants" id="PNT75753">
    <property type="protein sequence ID" value="PNT75753"/>
    <property type="gene ID" value="BRADI_1g37646v3"/>
</dbReference>
<dbReference type="EnsemblPlants" id="PNT75751">
    <property type="protein sequence ID" value="PNT75751"/>
    <property type="gene ID" value="BRADI_1g37646v3"/>
</dbReference>
<gene>
    <name evidence="2" type="ORF">BRADI_1g37646v3</name>
</gene>
<feature type="region of interest" description="Disordered" evidence="1">
    <location>
        <begin position="14"/>
        <end position="49"/>
    </location>
</feature>